<dbReference type="InterPro" id="IPR015422">
    <property type="entry name" value="PyrdxlP-dep_Trfase_small"/>
</dbReference>
<dbReference type="AlphaFoldDB" id="A0A2M6WJK1"/>
<proteinExistence type="predicted"/>
<reference evidence="5" key="1">
    <citation type="submission" date="2017-09" db="EMBL/GenBank/DDBJ databases">
        <title>Depth-based differentiation of microbial function through sediment-hosted aquifers and enrichment of novel symbionts in the deep terrestrial subsurface.</title>
        <authorList>
            <person name="Probst A.J."/>
            <person name="Ladd B."/>
            <person name="Jarett J.K."/>
            <person name="Geller-Mcgrath D.E."/>
            <person name="Sieber C.M.K."/>
            <person name="Emerson J.B."/>
            <person name="Anantharaman K."/>
            <person name="Thomas B.C."/>
            <person name="Malmstrom R."/>
            <person name="Stieglmeier M."/>
            <person name="Klingl A."/>
            <person name="Woyke T."/>
            <person name="Ryan C.M."/>
            <person name="Banfield J.F."/>
        </authorList>
    </citation>
    <scope>NUCLEOTIDE SEQUENCE [LARGE SCALE GENOMIC DNA]</scope>
</reference>
<dbReference type="PANTHER" id="PTHR11601:SF34">
    <property type="entry name" value="CYSTEINE DESULFURASE"/>
    <property type="match status" value="1"/>
</dbReference>
<dbReference type="SUPFAM" id="SSF53383">
    <property type="entry name" value="PLP-dependent transferases"/>
    <property type="match status" value="1"/>
</dbReference>
<dbReference type="PANTHER" id="PTHR11601">
    <property type="entry name" value="CYSTEINE DESULFURYLASE FAMILY MEMBER"/>
    <property type="match status" value="1"/>
</dbReference>
<evidence type="ECO:0000256" key="2">
    <source>
        <dbReference type="ARBA" id="ARBA00050776"/>
    </source>
</evidence>
<dbReference type="EMBL" id="PFAY01000023">
    <property type="protein sequence ID" value="PIT92962.1"/>
    <property type="molecule type" value="Genomic_DNA"/>
</dbReference>
<sequence>EKDKKKIKDLRDYLLKELKDIFPTLKVNGGLKDRLVNNLNIYLPGYKAEDILIYLDRNMISVSTGSACSARSLEPSKVILNLGYNQERARNSIRITLGRQNTTSEVNKVISIFKKLKNQLK</sequence>
<evidence type="ECO:0000313" key="4">
    <source>
        <dbReference type="EMBL" id="PIT92962.1"/>
    </source>
</evidence>
<comment type="catalytic activity">
    <reaction evidence="2">
        <text>(sulfur carrier)-H + L-cysteine = (sulfur carrier)-SH + L-alanine</text>
        <dbReference type="Rhea" id="RHEA:43892"/>
        <dbReference type="Rhea" id="RHEA-COMP:14737"/>
        <dbReference type="Rhea" id="RHEA-COMP:14739"/>
        <dbReference type="ChEBI" id="CHEBI:29917"/>
        <dbReference type="ChEBI" id="CHEBI:35235"/>
        <dbReference type="ChEBI" id="CHEBI:57972"/>
        <dbReference type="ChEBI" id="CHEBI:64428"/>
        <dbReference type="EC" id="2.8.1.7"/>
    </reaction>
</comment>
<dbReference type="InterPro" id="IPR000192">
    <property type="entry name" value="Aminotrans_V_dom"/>
</dbReference>
<name>A0A2M6WJK1_9BACT</name>
<protein>
    <recommendedName>
        <fullName evidence="3">Aminotransferase class V domain-containing protein</fullName>
    </recommendedName>
</protein>
<evidence type="ECO:0000259" key="3">
    <source>
        <dbReference type="Pfam" id="PF00266"/>
    </source>
</evidence>
<gene>
    <name evidence="4" type="ORF">COU06_02430</name>
</gene>
<comment type="caution">
    <text evidence="4">The sequence shown here is derived from an EMBL/GenBank/DDBJ whole genome shotgun (WGS) entry which is preliminary data.</text>
</comment>
<evidence type="ECO:0000256" key="1">
    <source>
        <dbReference type="ARBA" id="ARBA00001933"/>
    </source>
</evidence>
<dbReference type="GO" id="GO:0031071">
    <property type="term" value="F:cysteine desulfurase activity"/>
    <property type="evidence" value="ECO:0007669"/>
    <property type="project" value="UniProtKB-EC"/>
</dbReference>
<evidence type="ECO:0000313" key="5">
    <source>
        <dbReference type="Proteomes" id="UP000229112"/>
    </source>
</evidence>
<feature type="domain" description="Aminotransferase class V" evidence="3">
    <location>
        <begin position="2"/>
        <end position="108"/>
    </location>
</feature>
<dbReference type="Proteomes" id="UP000229112">
    <property type="component" value="Unassembled WGS sequence"/>
</dbReference>
<dbReference type="Gene3D" id="3.90.1150.10">
    <property type="entry name" value="Aspartate Aminotransferase, domain 1"/>
    <property type="match status" value="1"/>
</dbReference>
<dbReference type="Pfam" id="PF00266">
    <property type="entry name" value="Aminotran_5"/>
    <property type="match status" value="1"/>
</dbReference>
<accession>A0A2M6WJK1</accession>
<comment type="cofactor">
    <cofactor evidence="1">
        <name>pyridoxal 5'-phosphate</name>
        <dbReference type="ChEBI" id="CHEBI:597326"/>
    </cofactor>
</comment>
<dbReference type="InterPro" id="IPR015424">
    <property type="entry name" value="PyrdxlP-dep_Trfase"/>
</dbReference>
<feature type="non-terminal residue" evidence="4">
    <location>
        <position position="1"/>
    </location>
</feature>
<organism evidence="4 5">
    <name type="scientific">Candidatus Harrisonbacteria bacterium CG10_big_fil_rev_8_21_14_0_10_38_8</name>
    <dbReference type="NCBI Taxonomy" id="1974582"/>
    <lineage>
        <taxon>Bacteria</taxon>
        <taxon>Candidatus Harrisoniibacteriota</taxon>
    </lineage>
</organism>